<gene>
    <name evidence="4" type="ORF">CDAUBV1_LOCUS2598</name>
</gene>
<organism evidence="4 5">
    <name type="scientific">Calicophoron daubneyi</name>
    <name type="common">Rumen fluke</name>
    <name type="synonym">Paramphistomum daubneyi</name>
    <dbReference type="NCBI Taxonomy" id="300641"/>
    <lineage>
        <taxon>Eukaryota</taxon>
        <taxon>Metazoa</taxon>
        <taxon>Spiralia</taxon>
        <taxon>Lophotrochozoa</taxon>
        <taxon>Platyhelminthes</taxon>
        <taxon>Trematoda</taxon>
        <taxon>Digenea</taxon>
        <taxon>Plagiorchiida</taxon>
        <taxon>Pronocephalata</taxon>
        <taxon>Paramphistomoidea</taxon>
        <taxon>Paramphistomidae</taxon>
        <taxon>Calicophoron</taxon>
    </lineage>
</organism>
<accession>A0AAV2T4T3</accession>
<evidence type="ECO:0000256" key="2">
    <source>
        <dbReference type="RuleBase" id="RU000487"/>
    </source>
</evidence>
<dbReference type="Pfam" id="PF00022">
    <property type="entry name" value="Actin"/>
    <property type="match status" value="1"/>
</dbReference>
<comment type="similarity">
    <text evidence="2">Belongs to the actin family.</text>
</comment>
<dbReference type="AlphaFoldDB" id="A0AAV2T4T3"/>
<proteinExistence type="inferred from homology"/>
<evidence type="ECO:0000313" key="5">
    <source>
        <dbReference type="Proteomes" id="UP001497525"/>
    </source>
</evidence>
<dbReference type="Gene3D" id="3.30.420.40">
    <property type="match status" value="2"/>
</dbReference>
<evidence type="ECO:0008006" key="6">
    <source>
        <dbReference type="Google" id="ProtNLM"/>
    </source>
</evidence>
<evidence type="ECO:0000256" key="3">
    <source>
        <dbReference type="SAM" id="MobiDB-lite"/>
    </source>
</evidence>
<feature type="region of interest" description="Disordered" evidence="3">
    <location>
        <begin position="416"/>
        <end position="465"/>
    </location>
</feature>
<feature type="compositionally biased region" description="Polar residues" evidence="3">
    <location>
        <begin position="389"/>
        <end position="402"/>
    </location>
</feature>
<comment type="function">
    <text evidence="1">Actins are highly conserved proteins that are involved in various types of cell motility and are ubiquitously expressed in all eukaryotic cells.</text>
</comment>
<protein>
    <recommendedName>
        <fullName evidence="6">Actin-related protein 8</fullName>
    </recommendedName>
</protein>
<feature type="compositionally biased region" description="Polar residues" evidence="3">
    <location>
        <begin position="453"/>
        <end position="463"/>
    </location>
</feature>
<evidence type="ECO:0000313" key="4">
    <source>
        <dbReference type="EMBL" id="CAL5130537.1"/>
    </source>
</evidence>
<dbReference type="InterPro" id="IPR043129">
    <property type="entry name" value="ATPase_NBD"/>
</dbReference>
<feature type="compositionally biased region" description="Low complexity" evidence="3">
    <location>
        <begin position="424"/>
        <end position="434"/>
    </location>
</feature>
<name>A0AAV2T4T3_CALDB</name>
<reference evidence="4" key="1">
    <citation type="submission" date="2024-06" db="EMBL/GenBank/DDBJ databases">
        <authorList>
            <person name="Liu X."/>
            <person name="Lenzi L."/>
            <person name="Haldenby T S."/>
            <person name="Uol C."/>
        </authorList>
    </citation>
    <scope>NUCLEOTIDE SEQUENCE</scope>
</reference>
<comment type="caution">
    <text evidence="4">The sequence shown here is derived from an EMBL/GenBank/DDBJ whole genome shotgun (WGS) entry which is preliminary data.</text>
</comment>
<dbReference type="Proteomes" id="UP001497525">
    <property type="component" value="Unassembled WGS sequence"/>
</dbReference>
<evidence type="ECO:0000256" key="1">
    <source>
        <dbReference type="ARBA" id="ARBA00003520"/>
    </source>
</evidence>
<sequence length="624" mass="68862">MRSPLSLAESTIIIEPGSYYLRIGRASETSPKKLPHCIARLVKNPDHGGSGVFQVNTSGGIDRTTDHVTGKEETWKQVNDTVAGLFEQTKHLRDFEDQISICCEEPNDSDPNATHLFTETSKTYPDQDYLVFTEALAVANNPAYYFSWPLSNGFFRPGVNPSILLQDLEDIWLCGLEKHVGASKANLPSYRAILVIGDVYKRNEIRFLTDLLLTRLRFGRVFVHQAGVCSTYGVGLPTACVVNVGDQKTSVCCVEDGVAHPDTRVSVSVGRNDVLRLFQRLLSSAKVEQEFTTPESQIREDCRSADLEYMRTYLQNAEEASSELLSRLAAVEHSESADDEPSCWVAAPLVLGRNKKHVVTVRTHVLTVLSANLMPFFHIPSKANKQKSPFNFQQSSLHSSQPDDPFDDLYVSMTTRERRRRHAGQNAAAGDQNGPDGADPVDTERAEVEGNEGPSNTSVIPQQQEEEKRFDSLADAVWWSICQCAKLITCQAFTEIVNPSASAPAVTVPITNAAAEEMRRRLLSCILLIGGGANGVGGECLQKWLGTQLTKLAKESVVSSGSQAGKSDTPPLAEVISQPDHPDLAWFGARLLLTTESISDLWITPTEWRRFGSRALREKAPFIW</sequence>
<feature type="region of interest" description="Disordered" evidence="3">
    <location>
        <begin position="389"/>
        <end position="408"/>
    </location>
</feature>
<dbReference type="PANTHER" id="PTHR11937">
    <property type="entry name" value="ACTIN"/>
    <property type="match status" value="1"/>
</dbReference>
<dbReference type="SMART" id="SM00268">
    <property type="entry name" value="ACTIN"/>
    <property type="match status" value="1"/>
</dbReference>
<dbReference type="SUPFAM" id="SSF53067">
    <property type="entry name" value="Actin-like ATPase domain"/>
    <property type="match status" value="2"/>
</dbReference>
<dbReference type="EMBL" id="CAXLJL010000068">
    <property type="protein sequence ID" value="CAL5130537.1"/>
    <property type="molecule type" value="Genomic_DNA"/>
</dbReference>
<dbReference type="InterPro" id="IPR004000">
    <property type="entry name" value="Actin"/>
</dbReference>